<feature type="compositionally biased region" description="Gly residues" evidence="4">
    <location>
        <begin position="541"/>
        <end position="553"/>
    </location>
</feature>
<dbReference type="Proteomes" id="UP000475545">
    <property type="component" value="Unassembled WGS sequence"/>
</dbReference>
<gene>
    <name evidence="5" type="ORF">GIY30_10905</name>
</gene>
<keyword evidence="3" id="KW-0143">Chaperone</keyword>
<sequence length="587" mass="59966">MTATGLGISIGTSLFRSSTYPIDSYPDHARASILTLVPHLPPEVGTRQENPRVSDGGMTIRGFVERVGDPIPLTTPDGGTHDAQALTAHAIRSVMRGVADRFDGSPSTVIAHPAHWPDHTVATMRAALGRNGLRHDIRIESDMYCAVERLRDQPDFPAAGLLAVVDVGASGSSVAVLELGSSADGAERPDSAPADVVRLERPSGADLDHAILQHVLGQVLDPASVSTADVNLTDAIRGVRAQCRRAKEELSQSTVSVVDVDLPGFRGDIRVTRNELDDLLGEQLAPLDHGISEALDISGRQASDLVAIAAIGGGANIGAMVHHLSGHFHVPVLVDPDPGQTAARGAALIAARSARRPAPVVGPAAGAMVAAADAEHTPARPPATPSNDASTPTTRQFRPATLPPTAPLASGAAGPAAEQAPDARSARPVLEFIESERRTEADGKPGNKRRAAIVAVAALAVLGAVSATAFAVARDGDSPPTPPPVSTSAPTTSTSEQVEEATRFEQAPAPPLEPQVTTPDPTDEPGPSISTPIDTETDSGTGTGTDPGTGSGTDPGTDPGGESDPEPAAGEGTPEEPVAEPAGSPSG</sequence>
<feature type="compositionally biased region" description="Low complexity" evidence="4">
    <location>
        <begin position="407"/>
        <end position="423"/>
    </location>
</feature>
<proteinExistence type="predicted"/>
<dbReference type="SUPFAM" id="SSF53067">
    <property type="entry name" value="Actin-like ATPase domain"/>
    <property type="match status" value="1"/>
</dbReference>
<dbReference type="AlphaFoldDB" id="A0A6L7GTM4"/>
<feature type="compositionally biased region" description="Low complexity" evidence="4">
    <location>
        <begin position="486"/>
        <end position="495"/>
    </location>
</feature>
<feature type="region of interest" description="Disordered" evidence="4">
    <location>
        <begin position="371"/>
        <end position="428"/>
    </location>
</feature>
<feature type="compositionally biased region" description="Polar residues" evidence="4">
    <location>
        <begin position="385"/>
        <end position="396"/>
    </location>
</feature>
<name>A0A6L7GTM4_9ACTN</name>
<keyword evidence="1" id="KW-0547">Nucleotide-binding</keyword>
<feature type="compositionally biased region" description="Low complexity" evidence="4">
    <location>
        <begin position="554"/>
        <end position="572"/>
    </location>
</feature>
<evidence type="ECO:0000256" key="1">
    <source>
        <dbReference type="ARBA" id="ARBA00022741"/>
    </source>
</evidence>
<dbReference type="GO" id="GO:0005524">
    <property type="term" value="F:ATP binding"/>
    <property type="evidence" value="ECO:0007669"/>
    <property type="project" value="UniProtKB-KW"/>
</dbReference>
<evidence type="ECO:0000256" key="4">
    <source>
        <dbReference type="SAM" id="MobiDB-lite"/>
    </source>
</evidence>
<dbReference type="Pfam" id="PF00012">
    <property type="entry name" value="HSP70"/>
    <property type="match status" value="1"/>
</dbReference>
<keyword evidence="2" id="KW-0067">ATP-binding</keyword>
<dbReference type="PANTHER" id="PTHR42749:SF1">
    <property type="entry name" value="CELL SHAPE-DETERMINING PROTEIN MREB"/>
    <property type="match status" value="1"/>
</dbReference>
<dbReference type="InterPro" id="IPR043129">
    <property type="entry name" value="ATPase_NBD"/>
</dbReference>
<dbReference type="InterPro" id="IPR013126">
    <property type="entry name" value="Hsp_70_fam"/>
</dbReference>
<dbReference type="RefSeq" id="WP_160901994.1">
    <property type="nucleotide sequence ID" value="NZ_CP102850.1"/>
</dbReference>
<feature type="region of interest" description="Disordered" evidence="4">
    <location>
        <begin position="473"/>
        <end position="587"/>
    </location>
</feature>
<evidence type="ECO:0000256" key="3">
    <source>
        <dbReference type="ARBA" id="ARBA00023186"/>
    </source>
</evidence>
<dbReference type="EMBL" id="WMBR01000002">
    <property type="protein sequence ID" value="MXP21858.1"/>
    <property type="molecule type" value="Genomic_DNA"/>
</dbReference>
<dbReference type="Gene3D" id="3.30.420.40">
    <property type="match status" value="2"/>
</dbReference>
<organism evidence="5 6">
    <name type="scientific">Gordonia mangrovi</name>
    <dbReference type="NCBI Taxonomy" id="2665643"/>
    <lineage>
        <taxon>Bacteria</taxon>
        <taxon>Bacillati</taxon>
        <taxon>Actinomycetota</taxon>
        <taxon>Actinomycetes</taxon>
        <taxon>Mycobacteriales</taxon>
        <taxon>Gordoniaceae</taxon>
        <taxon>Gordonia</taxon>
    </lineage>
</organism>
<dbReference type="GO" id="GO:0140662">
    <property type="term" value="F:ATP-dependent protein folding chaperone"/>
    <property type="evidence" value="ECO:0007669"/>
    <property type="project" value="InterPro"/>
</dbReference>
<evidence type="ECO:0000313" key="5">
    <source>
        <dbReference type="EMBL" id="MXP21858.1"/>
    </source>
</evidence>
<protein>
    <submittedName>
        <fullName evidence="5">Hsp70 family protein</fullName>
    </submittedName>
</protein>
<dbReference type="Gene3D" id="3.90.640.10">
    <property type="entry name" value="Actin, Chain A, domain 4"/>
    <property type="match status" value="1"/>
</dbReference>
<comment type="caution">
    <text evidence="5">The sequence shown here is derived from an EMBL/GenBank/DDBJ whole genome shotgun (WGS) entry which is preliminary data.</text>
</comment>
<evidence type="ECO:0000256" key="2">
    <source>
        <dbReference type="ARBA" id="ARBA00022840"/>
    </source>
</evidence>
<keyword evidence="6" id="KW-1185">Reference proteome</keyword>
<evidence type="ECO:0000313" key="6">
    <source>
        <dbReference type="Proteomes" id="UP000475545"/>
    </source>
</evidence>
<dbReference type="PANTHER" id="PTHR42749">
    <property type="entry name" value="CELL SHAPE-DETERMINING PROTEIN MREB"/>
    <property type="match status" value="1"/>
</dbReference>
<reference evidence="5 6" key="1">
    <citation type="submission" date="2019-11" db="EMBL/GenBank/DDBJ databases">
        <title>Gordonia sp. nov., a novel actinobacterium isolated from mangrove soil in Hainan.</title>
        <authorList>
            <person name="Huang X."/>
            <person name="Xie Y."/>
            <person name="Chu X."/>
            <person name="Xiao K."/>
        </authorList>
    </citation>
    <scope>NUCLEOTIDE SEQUENCE [LARGE SCALE GENOMIC DNA]</scope>
    <source>
        <strain evidence="5 6">HNM0687</strain>
    </source>
</reference>
<accession>A0A6L7GTM4</accession>